<organism evidence="1 2">
    <name type="scientific">Auricularia subglabra (strain TFB-10046 / SS5)</name>
    <name type="common">White-rot fungus</name>
    <name type="synonym">Auricularia delicata (strain TFB10046)</name>
    <dbReference type="NCBI Taxonomy" id="717982"/>
    <lineage>
        <taxon>Eukaryota</taxon>
        <taxon>Fungi</taxon>
        <taxon>Dikarya</taxon>
        <taxon>Basidiomycota</taxon>
        <taxon>Agaricomycotina</taxon>
        <taxon>Agaricomycetes</taxon>
        <taxon>Auriculariales</taxon>
        <taxon>Auriculariaceae</taxon>
        <taxon>Auricularia</taxon>
    </lineage>
</organism>
<evidence type="ECO:0000313" key="2">
    <source>
        <dbReference type="Proteomes" id="UP000006514"/>
    </source>
</evidence>
<dbReference type="InterPro" id="IPR036249">
    <property type="entry name" value="Thioredoxin-like_sf"/>
</dbReference>
<dbReference type="PANTHER" id="PTHR28630">
    <property type="match status" value="1"/>
</dbReference>
<gene>
    <name evidence="1" type="ORF">AURDEDRAFT_114312</name>
</gene>
<evidence type="ECO:0000313" key="1">
    <source>
        <dbReference type="EMBL" id="EJD44623.1"/>
    </source>
</evidence>
<name>J0LKW3_AURST</name>
<evidence type="ECO:0008006" key="3">
    <source>
        <dbReference type="Google" id="ProtNLM"/>
    </source>
</evidence>
<dbReference type="OrthoDB" id="40334at2759"/>
<protein>
    <recommendedName>
        <fullName evidence="3">Thioredoxin domain-containing protein</fullName>
    </recommendedName>
</protein>
<dbReference type="OMA" id="MQNTVDH"/>
<dbReference type="Gene3D" id="3.40.30.10">
    <property type="entry name" value="Glutaredoxin"/>
    <property type="match status" value="1"/>
</dbReference>
<dbReference type="InParanoid" id="J0LKW3"/>
<dbReference type="PANTHER" id="PTHR28630:SF3">
    <property type="entry name" value="PEROXIREDOXIN-LIKE 2C"/>
    <property type="match status" value="1"/>
</dbReference>
<dbReference type="EMBL" id="JH687770">
    <property type="protein sequence ID" value="EJD44623.1"/>
    <property type="molecule type" value="Genomic_DNA"/>
</dbReference>
<dbReference type="CDD" id="cd02970">
    <property type="entry name" value="PRX_like2"/>
    <property type="match status" value="1"/>
</dbReference>
<sequence length="199" mass="21854">MTSAQPVLTAEELSKACELPVLDQDGKSVQFGTLFADQRTILVFIRHFWCGSCQDYVAQLATVPLDAFSKAGVKLVVIGCGEPSMIRGYKELTAFPHDMYADPTRKLYDLVGAEVNLDMPAERPSYIRNGYLLNVLRSIWRGPIANPTTVGKQGPAAQNGGDFVVGPGNTCSFAWRMRNTQDHVEVKDLMKHAGVEYGV</sequence>
<keyword evidence="2" id="KW-1185">Reference proteome</keyword>
<dbReference type="eggNOG" id="KOG4498">
    <property type="taxonomic scope" value="Eukaryota"/>
</dbReference>
<dbReference type="Pfam" id="PF13911">
    <property type="entry name" value="AhpC-TSA_2"/>
    <property type="match status" value="1"/>
</dbReference>
<dbReference type="InterPro" id="IPR032801">
    <property type="entry name" value="PXL2A/B/C"/>
</dbReference>
<proteinExistence type="predicted"/>
<reference evidence="2" key="1">
    <citation type="journal article" date="2012" name="Science">
        <title>The Paleozoic origin of enzymatic lignin decomposition reconstructed from 31 fungal genomes.</title>
        <authorList>
            <person name="Floudas D."/>
            <person name="Binder M."/>
            <person name="Riley R."/>
            <person name="Barry K."/>
            <person name="Blanchette R.A."/>
            <person name="Henrissat B."/>
            <person name="Martinez A.T."/>
            <person name="Otillar R."/>
            <person name="Spatafora J.W."/>
            <person name="Yadav J.S."/>
            <person name="Aerts A."/>
            <person name="Benoit I."/>
            <person name="Boyd A."/>
            <person name="Carlson A."/>
            <person name="Copeland A."/>
            <person name="Coutinho P.M."/>
            <person name="de Vries R.P."/>
            <person name="Ferreira P."/>
            <person name="Findley K."/>
            <person name="Foster B."/>
            <person name="Gaskell J."/>
            <person name="Glotzer D."/>
            <person name="Gorecki P."/>
            <person name="Heitman J."/>
            <person name="Hesse C."/>
            <person name="Hori C."/>
            <person name="Igarashi K."/>
            <person name="Jurgens J.A."/>
            <person name="Kallen N."/>
            <person name="Kersten P."/>
            <person name="Kohler A."/>
            <person name="Kuees U."/>
            <person name="Kumar T.K.A."/>
            <person name="Kuo A."/>
            <person name="LaButti K."/>
            <person name="Larrondo L.F."/>
            <person name="Lindquist E."/>
            <person name="Ling A."/>
            <person name="Lombard V."/>
            <person name="Lucas S."/>
            <person name="Lundell T."/>
            <person name="Martin R."/>
            <person name="McLaughlin D.J."/>
            <person name="Morgenstern I."/>
            <person name="Morin E."/>
            <person name="Murat C."/>
            <person name="Nagy L.G."/>
            <person name="Nolan M."/>
            <person name="Ohm R.A."/>
            <person name="Patyshakuliyeva A."/>
            <person name="Rokas A."/>
            <person name="Ruiz-Duenas F.J."/>
            <person name="Sabat G."/>
            <person name="Salamov A."/>
            <person name="Samejima M."/>
            <person name="Schmutz J."/>
            <person name="Slot J.C."/>
            <person name="St John F."/>
            <person name="Stenlid J."/>
            <person name="Sun H."/>
            <person name="Sun S."/>
            <person name="Syed K."/>
            <person name="Tsang A."/>
            <person name="Wiebenga A."/>
            <person name="Young D."/>
            <person name="Pisabarro A."/>
            <person name="Eastwood D.C."/>
            <person name="Martin F."/>
            <person name="Cullen D."/>
            <person name="Grigoriev I.V."/>
            <person name="Hibbett D.S."/>
        </authorList>
    </citation>
    <scope>NUCLEOTIDE SEQUENCE [LARGE SCALE GENOMIC DNA]</scope>
    <source>
        <strain evidence="2">TFB10046</strain>
    </source>
</reference>
<dbReference type="Proteomes" id="UP000006514">
    <property type="component" value="Unassembled WGS sequence"/>
</dbReference>
<accession>J0LKW3</accession>
<dbReference type="KEGG" id="adl:AURDEDRAFT_114312"/>
<dbReference type="AlphaFoldDB" id="J0LKW3"/>
<dbReference type="SUPFAM" id="SSF52833">
    <property type="entry name" value="Thioredoxin-like"/>
    <property type="match status" value="1"/>
</dbReference>